<evidence type="ECO:0008006" key="4">
    <source>
        <dbReference type="Google" id="ProtNLM"/>
    </source>
</evidence>
<protein>
    <recommendedName>
        <fullName evidence="4">Transposase</fullName>
    </recommendedName>
</protein>
<name>A0ABS9DK26_9ACTN</name>
<dbReference type="Proteomes" id="UP001108089">
    <property type="component" value="Unassembled WGS sequence"/>
</dbReference>
<keyword evidence="3" id="KW-1185">Reference proteome</keyword>
<dbReference type="RefSeq" id="WP_235724165.1">
    <property type="nucleotide sequence ID" value="NZ_JAKGCU010000012.1"/>
</dbReference>
<gene>
    <name evidence="2" type="ORF">L1892_13715</name>
</gene>
<proteinExistence type="predicted"/>
<dbReference type="EMBL" id="JAKGCU010000012">
    <property type="protein sequence ID" value="MCF3939433.1"/>
    <property type="molecule type" value="Genomic_DNA"/>
</dbReference>
<evidence type="ECO:0000256" key="1">
    <source>
        <dbReference type="SAM" id="MobiDB-lite"/>
    </source>
</evidence>
<feature type="region of interest" description="Disordered" evidence="1">
    <location>
        <begin position="166"/>
        <end position="192"/>
    </location>
</feature>
<feature type="compositionally biased region" description="Low complexity" evidence="1">
    <location>
        <begin position="180"/>
        <end position="190"/>
    </location>
</feature>
<sequence length="293" mass="31512">MTIDEVTDELYGLPPGDFVARRTALARAAKAAGDRGLAQQITSLRRPTQVAWAINQWVRTDPDGVTALLDLAADLLAAQRRSSADRLRELAGRRQALIAECVASIQRDTRDQGVTLSDNAIREVGQSLRAAVADDEVAELLRRGSLVTAAEYSGFGPAGVFLVPDAADEPGADRADRTAPDAAKSASATAEAEDLRRARQALAEAEEIERSATAAVTERDEEVAAARAHVDNLTAERDRLRAELEQRDDELRFAVRQVDAAEEQSRLATASLDSARDALAAARNELARCETDS</sequence>
<comment type="caution">
    <text evidence="2">The sequence shown here is derived from an EMBL/GenBank/DDBJ whole genome shotgun (WGS) entry which is preliminary data.</text>
</comment>
<accession>A0ABS9DK26</accession>
<evidence type="ECO:0000313" key="3">
    <source>
        <dbReference type="Proteomes" id="UP001108089"/>
    </source>
</evidence>
<evidence type="ECO:0000313" key="2">
    <source>
        <dbReference type="EMBL" id="MCF3939433.1"/>
    </source>
</evidence>
<organism evidence="2 3">
    <name type="scientific">Gordonia tangerina</name>
    <dbReference type="NCBI Taxonomy" id="2911060"/>
    <lineage>
        <taxon>Bacteria</taxon>
        <taxon>Bacillati</taxon>
        <taxon>Actinomycetota</taxon>
        <taxon>Actinomycetes</taxon>
        <taxon>Mycobacteriales</taxon>
        <taxon>Gordoniaceae</taxon>
        <taxon>Gordonia</taxon>
    </lineage>
</organism>
<reference evidence="2" key="1">
    <citation type="submission" date="2022-01" db="EMBL/GenBank/DDBJ databases">
        <title>Gordonia xiamenensis sp. nov., isolated from surface seawater in Xiamen.</title>
        <authorList>
            <person name="He Y.F."/>
        </authorList>
    </citation>
    <scope>NUCLEOTIDE SEQUENCE</scope>
    <source>
        <strain evidence="2">GW1C4-4</strain>
    </source>
</reference>